<accession>A0A010RVL0</accession>
<dbReference type="GO" id="GO:0006099">
    <property type="term" value="P:tricarboxylic acid cycle"/>
    <property type="evidence" value="ECO:0007669"/>
    <property type="project" value="TreeGrafter"/>
</dbReference>
<dbReference type="PRINTS" id="PR00143">
    <property type="entry name" value="CITRTSNTHASE"/>
</dbReference>
<keyword evidence="2 3" id="KW-0808">Transferase</keyword>
<dbReference type="KEGG" id="cfj:CFIO01_05380"/>
<organism evidence="5 6">
    <name type="scientific">Colletotrichum fioriniae PJ7</name>
    <dbReference type="NCBI Taxonomy" id="1445577"/>
    <lineage>
        <taxon>Eukaryota</taxon>
        <taxon>Fungi</taxon>
        <taxon>Dikarya</taxon>
        <taxon>Ascomycota</taxon>
        <taxon>Pezizomycotina</taxon>
        <taxon>Sordariomycetes</taxon>
        <taxon>Hypocreomycetidae</taxon>
        <taxon>Glomerellales</taxon>
        <taxon>Glomerellaceae</taxon>
        <taxon>Colletotrichum</taxon>
        <taxon>Colletotrichum acutatum species complex</taxon>
    </lineage>
</organism>
<dbReference type="Gene3D" id="1.10.230.10">
    <property type="entry name" value="Cytochrome P450-Terp, domain 2"/>
    <property type="match status" value="1"/>
</dbReference>
<dbReference type="InterPro" id="IPR002020">
    <property type="entry name" value="Citrate_synthase"/>
</dbReference>
<proteinExistence type="inferred from homology"/>
<dbReference type="OrthoDB" id="4158087at2759"/>
<dbReference type="GO" id="GO:0005759">
    <property type="term" value="C:mitochondrial matrix"/>
    <property type="evidence" value="ECO:0007669"/>
    <property type="project" value="TreeGrafter"/>
</dbReference>
<dbReference type="PROSITE" id="PS00480">
    <property type="entry name" value="CITRATE_SYNTHASE"/>
    <property type="match status" value="1"/>
</dbReference>
<gene>
    <name evidence="5" type="ORF">CFIO01_05380</name>
</gene>
<dbReference type="Gene3D" id="1.10.580.10">
    <property type="entry name" value="Citrate Synthase, domain 1"/>
    <property type="match status" value="1"/>
</dbReference>
<dbReference type="Proteomes" id="UP000020467">
    <property type="component" value="Unassembled WGS sequence"/>
</dbReference>
<dbReference type="GO" id="GO:0046912">
    <property type="term" value="F:acyltransferase activity, acyl groups converted into alkyl on transfer"/>
    <property type="evidence" value="ECO:0007669"/>
    <property type="project" value="InterPro"/>
</dbReference>
<comment type="caution">
    <text evidence="5">The sequence shown here is derived from an EMBL/GenBank/DDBJ whole genome shotgun (WGS) entry which is preliminary data.</text>
</comment>
<dbReference type="InterPro" id="IPR016142">
    <property type="entry name" value="Citrate_synth-like_lrg_a-sub"/>
</dbReference>
<dbReference type="HOGENOM" id="CLU_299350_0_0_1"/>
<dbReference type="EMBL" id="JARH01000859">
    <property type="protein sequence ID" value="EXF76298.1"/>
    <property type="molecule type" value="Genomic_DNA"/>
</dbReference>
<feature type="region of interest" description="Disordered" evidence="4">
    <location>
        <begin position="529"/>
        <end position="619"/>
    </location>
</feature>
<dbReference type="SUPFAM" id="SSF48256">
    <property type="entry name" value="Citrate synthase"/>
    <property type="match status" value="1"/>
</dbReference>
<comment type="similarity">
    <text evidence="1 3">Belongs to the citrate synthase family.</text>
</comment>
<dbReference type="Pfam" id="PF00285">
    <property type="entry name" value="Citrate_synt"/>
    <property type="match status" value="1"/>
</dbReference>
<dbReference type="eggNOG" id="KOG2617">
    <property type="taxonomic scope" value="Eukaryota"/>
</dbReference>
<dbReference type="InterPro" id="IPR016143">
    <property type="entry name" value="Citrate_synth-like_sm_a-sub"/>
</dbReference>
<dbReference type="InterPro" id="IPR019810">
    <property type="entry name" value="Citrate_synthase_AS"/>
</dbReference>
<name>A0A010RVL0_9PEZI</name>
<protein>
    <recommendedName>
        <fullName evidence="3">Citrate synthase</fullName>
    </recommendedName>
</protein>
<evidence type="ECO:0000313" key="6">
    <source>
        <dbReference type="Proteomes" id="UP000020467"/>
    </source>
</evidence>
<dbReference type="PANTHER" id="PTHR11739:SF4">
    <property type="entry name" value="CITRATE SYNTHASE, PEROXISOMAL"/>
    <property type="match status" value="1"/>
</dbReference>
<reference evidence="5 6" key="1">
    <citation type="submission" date="2014-02" db="EMBL/GenBank/DDBJ databases">
        <title>The genome sequence of Colletotrichum fioriniae PJ7.</title>
        <authorList>
            <person name="Baroncelli R."/>
            <person name="Thon M.R."/>
        </authorList>
    </citation>
    <scope>NUCLEOTIDE SEQUENCE [LARGE SCALE GENOMIC DNA]</scope>
    <source>
        <strain evidence="5 6">PJ7</strain>
    </source>
</reference>
<feature type="compositionally biased region" description="Polar residues" evidence="4">
    <location>
        <begin position="563"/>
        <end position="582"/>
    </location>
</feature>
<evidence type="ECO:0000256" key="1">
    <source>
        <dbReference type="ARBA" id="ARBA00010566"/>
    </source>
</evidence>
<feature type="compositionally biased region" description="Basic residues" evidence="4">
    <location>
        <begin position="545"/>
        <end position="554"/>
    </location>
</feature>
<dbReference type="PANTHER" id="PTHR11739">
    <property type="entry name" value="CITRATE SYNTHASE"/>
    <property type="match status" value="1"/>
</dbReference>
<evidence type="ECO:0000256" key="3">
    <source>
        <dbReference type="RuleBase" id="RU000441"/>
    </source>
</evidence>
<keyword evidence="6" id="KW-1185">Reference proteome</keyword>
<evidence type="ECO:0000256" key="4">
    <source>
        <dbReference type="SAM" id="MobiDB-lite"/>
    </source>
</evidence>
<dbReference type="AlphaFoldDB" id="A0A010RVL0"/>
<dbReference type="InterPro" id="IPR036969">
    <property type="entry name" value="Citrate_synthase_sf"/>
</dbReference>
<evidence type="ECO:0000313" key="5">
    <source>
        <dbReference type="EMBL" id="EXF76298.1"/>
    </source>
</evidence>
<dbReference type="GO" id="GO:0005975">
    <property type="term" value="P:carbohydrate metabolic process"/>
    <property type="evidence" value="ECO:0007669"/>
    <property type="project" value="TreeGrafter"/>
</dbReference>
<sequence>MDTNYTIQTVVQSKDNSMNTAKDFQKSIKRTSTQESLTIKKILRSDEAQKLHPGYLRLRNSFWSKAYNIGAATASYVTQPFSKLGQTFTIMKTGMPRAVQTLMLPTQLARSLLFRTKADPSSGTLTVCDNRTQRRYEIPINRNAIKALELQKIVSVQADASSSGRPAFMGQADKVDEALIGCISALATVVALVYCRKRNKTFTPADPEDSFIANMLRMMGFHEDEHSGKPNQEIVKCFEKLWILYADHEMTNSTAAFLHAASTLTDPLACCISGLVSGYGPLHGGAIELAYKAFEDLKTPENVPLLIADVKAKKQRLFGYGHRIYKAVDPRAKFIRAMIDQYKDKVESNPLLSIAMEIDRVANADKYFTSRNLKANADLYGCFLYTAFGFETDIIVAMASLSRMPGVLAHWREAMLEKGPMLWRPQQGGLDVGRVIFLEAHAAVFEATTNRNDAGGLRAAGNMGEVPSESETLARTGKQCGQMEWGLNSGALPSYRLIPYIFTTTMPADFAFVTVSNLGRTQPTDRSVIRSRCMIGKNRQEGSRRSKQAARKAQKAAAQTASENAGLQSLTHSISPIKSWSRSVDDEKQQAGGESQAPGTEEVARDDTSTLVSPVPHPPPSDMSLIRFAEELERPSQEILFRLVNFNALKGTFYPIEHCVDLPRSANSEALSFSWILQDKIFLHSALFYSSAVHEHVQHRQPGRMTQFHLRRTIKLLNEALSQPESHRNEAIFHVVLTLALMAGLWGDFGTTAIHLSGLRQIVGLRGGLRYLRSHPKLHFKLDRLALSWSLGTGGTPCFFHGPISWKSCFDAQSGIAACEAGPFSCNVVSDWRLAAVWQDLRHLVNLINDHLACNSLLDGSLFQNSLGSIQTRLVHLQNGVDDRSDECLRLGMLAFLSTTLQIPGGRFPYKYLTESLRKLCETTANAKTGDENILLWLLTVCAISVFEAEEAWLRPLWLKLGAERLSWDSARSRLQTVMWIDRLQGALGKEAWAKLALIEFG</sequence>
<dbReference type="STRING" id="1445577.A0A010RVL0"/>
<evidence type="ECO:0000256" key="2">
    <source>
        <dbReference type="ARBA" id="ARBA00022679"/>
    </source>
</evidence>